<keyword evidence="1" id="KW-0805">Transcription regulation</keyword>
<reference evidence="6" key="1">
    <citation type="journal article" date="2019" name="Int. J. Syst. Evol. Microbiol.">
        <title>The Global Catalogue of Microorganisms (GCM) 10K type strain sequencing project: providing services to taxonomists for standard genome sequencing and annotation.</title>
        <authorList>
            <consortium name="The Broad Institute Genomics Platform"/>
            <consortium name="The Broad Institute Genome Sequencing Center for Infectious Disease"/>
            <person name="Wu L."/>
            <person name="Ma J."/>
        </authorList>
    </citation>
    <scope>NUCLEOTIDE SEQUENCE [LARGE SCALE GENOMIC DNA]</scope>
    <source>
        <strain evidence="6">JCM 17442</strain>
    </source>
</reference>
<dbReference type="EMBL" id="BAABAU010000001">
    <property type="protein sequence ID" value="GAA4265498.1"/>
    <property type="molecule type" value="Genomic_DNA"/>
</dbReference>
<dbReference type="SUPFAM" id="SSF46894">
    <property type="entry name" value="C-terminal effector domain of the bipartite response regulators"/>
    <property type="match status" value="1"/>
</dbReference>
<dbReference type="PRINTS" id="PR00038">
    <property type="entry name" value="HTHLUXR"/>
</dbReference>
<dbReference type="Proteomes" id="UP001501594">
    <property type="component" value="Unassembled WGS sequence"/>
</dbReference>
<dbReference type="InterPro" id="IPR036388">
    <property type="entry name" value="WH-like_DNA-bd_sf"/>
</dbReference>
<name>A0ABP8E042_9MICO</name>
<dbReference type="InterPro" id="IPR019734">
    <property type="entry name" value="TPR_rpt"/>
</dbReference>
<evidence type="ECO:0000259" key="4">
    <source>
        <dbReference type="PROSITE" id="PS50043"/>
    </source>
</evidence>
<evidence type="ECO:0000256" key="1">
    <source>
        <dbReference type="ARBA" id="ARBA00023015"/>
    </source>
</evidence>
<dbReference type="InterPro" id="IPR000792">
    <property type="entry name" value="Tscrpt_reg_LuxR_C"/>
</dbReference>
<evidence type="ECO:0000313" key="5">
    <source>
        <dbReference type="EMBL" id="GAA4265498.1"/>
    </source>
</evidence>
<keyword evidence="2" id="KW-0238">DNA-binding</keyword>
<evidence type="ECO:0000313" key="6">
    <source>
        <dbReference type="Proteomes" id="UP001501594"/>
    </source>
</evidence>
<dbReference type="InterPro" id="IPR011717">
    <property type="entry name" value="TPR-4"/>
</dbReference>
<dbReference type="Pfam" id="PF00196">
    <property type="entry name" value="GerE"/>
    <property type="match status" value="1"/>
</dbReference>
<protein>
    <recommendedName>
        <fullName evidence="4">HTH luxR-type domain-containing protein</fullName>
    </recommendedName>
</protein>
<evidence type="ECO:0000256" key="2">
    <source>
        <dbReference type="ARBA" id="ARBA00023125"/>
    </source>
</evidence>
<dbReference type="PROSITE" id="PS50043">
    <property type="entry name" value="HTH_LUXR_2"/>
    <property type="match status" value="1"/>
</dbReference>
<keyword evidence="3" id="KW-0804">Transcription</keyword>
<dbReference type="InterPro" id="IPR016032">
    <property type="entry name" value="Sig_transdc_resp-reg_C-effctor"/>
</dbReference>
<comment type="caution">
    <text evidence="5">The sequence shown here is derived from an EMBL/GenBank/DDBJ whole genome shotgun (WGS) entry which is preliminary data.</text>
</comment>
<dbReference type="PANTHER" id="PTHR44688:SF16">
    <property type="entry name" value="DNA-BINDING TRANSCRIPTIONAL ACTIVATOR DEVR_DOSR"/>
    <property type="match status" value="1"/>
</dbReference>
<dbReference type="Gene3D" id="1.10.10.10">
    <property type="entry name" value="Winged helix-like DNA-binding domain superfamily/Winged helix DNA-binding domain"/>
    <property type="match status" value="1"/>
</dbReference>
<feature type="domain" description="HTH luxR-type" evidence="4">
    <location>
        <begin position="461"/>
        <end position="526"/>
    </location>
</feature>
<gene>
    <name evidence="5" type="ORF">GCM10022256_11100</name>
</gene>
<dbReference type="SUPFAM" id="SSF48452">
    <property type="entry name" value="TPR-like"/>
    <property type="match status" value="2"/>
</dbReference>
<dbReference type="SMART" id="SM00421">
    <property type="entry name" value="HTH_LUXR"/>
    <property type="match status" value="1"/>
</dbReference>
<dbReference type="Gene3D" id="1.25.40.10">
    <property type="entry name" value="Tetratricopeptide repeat domain"/>
    <property type="match status" value="2"/>
</dbReference>
<dbReference type="CDD" id="cd06170">
    <property type="entry name" value="LuxR_C_like"/>
    <property type="match status" value="1"/>
</dbReference>
<proteinExistence type="predicted"/>
<accession>A0ABP8E042</accession>
<organism evidence="5 6">
    <name type="scientific">Frondihabitans peucedani</name>
    <dbReference type="NCBI Taxonomy" id="598626"/>
    <lineage>
        <taxon>Bacteria</taxon>
        <taxon>Bacillati</taxon>
        <taxon>Actinomycetota</taxon>
        <taxon>Actinomycetes</taxon>
        <taxon>Micrococcales</taxon>
        <taxon>Microbacteriaceae</taxon>
        <taxon>Frondihabitans</taxon>
    </lineage>
</organism>
<evidence type="ECO:0000256" key="3">
    <source>
        <dbReference type="ARBA" id="ARBA00023163"/>
    </source>
</evidence>
<dbReference type="SMART" id="SM00028">
    <property type="entry name" value="TPR"/>
    <property type="match status" value="4"/>
</dbReference>
<dbReference type="Pfam" id="PF07721">
    <property type="entry name" value="TPR_4"/>
    <property type="match status" value="3"/>
</dbReference>
<dbReference type="InterPro" id="IPR011990">
    <property type="entry name" value="TPR-like_helical_dom_sf"/>
</dbReference>
<dbReference type="RefSeq" id="WP_344794022.1">
    <property type="nucleotide sequence ID" value="NZ_BAABAU010000001.1"/>
</dbReference>
<keyword evidence="6" id="KW-1185">Reference proteome</keyword>
<dbReference type="PANTHER" id="PTHR44688">
    <property type="entry name" value="DNA-BINDING TRANSCRIPTIONAL ACTIVATOR DEVR_DOSR"/>
    <property type="match status" value="1"/>
</dbReference>
<sequence>MNPRNDTTVDPEISTALELDHRSLLETIESMWPQIAPLQGARLRDAVRSVPEKEWSHRPRILMAVAASHRSVGSTSRSAALPWLRSVNKLIRADPHSPLDLRAGYLVQLATTLRTLGDQVKAREHLETVRHLLEEDLSGEVGRRIDTSASFSLQLGLVRIHAGEFDEALFALSLAEGLADEHLSTAERVECHSALAWVSFQLGDFDAAERQIDLATQHSEGTELLRSTFAALAQITRFLLLVEREKTGTDLDLPLREVRIASRNSDWEATALFAEAVVKHAAGSHIEALDLLGRVTRLLVSFSGPVVLRNEAGILRAECLRRLGDSDQARRVLDGLAAGQHHAPCPPRLLALGLFTLGDPQGALDALRDCLELGDLHSSRTMSQIYAVAAAAHADLGDTVGSAISFDRALLVAATNEVTWPFRGLPDEVLARLLAGAAGRTQPASVAALIERMHVSPPPAAHPLADPLSERELVIVRHLTTGATLSQIGAELFISVNTVKSHVRSIYRKLSATNRREAIARAAQLGLSGD</sequence>